<gene>
    <name evidence="11" type="primary">8233943</name>
    <name evidence="10" type="ORF">Phum_PHUM128030</name>
</gene>
<accession>E0VE34</accession>
<keyword evidence="7 8" id="KW-0472">Membrane</keyword>
<dbReference type="VEuPathDB" id="VectorBase:PHUM128030"/>
<evidence type="ECO:0000313" key="10">
    <source>
        <dbReference type="EMBL" id="EEB11640.1"/>
    </source>
</evidence>
<evidence type="ECO:0000313" key="11">
    <source>
        <dbReference type="EnsemblMetazoa" id="PHUM128030-PA"/>
    </source>
</evidence>
<dbReference type="Pfam" id="PF00153">
    <property type="entry name" value="Mito_carr"/>
    <property type="match status" value="3"/>
</dbReference>
<dbReference type="PROSITE" id="PS50920">
    <property type="entry name" value="SOLCAR"/>
    <property type="match status" value="3"/>
</dbReference>
<evidence type="ECO:0000256" key="7">
    <source>
        <dbReference type="ARBA" id="ARBA00023136"/>
    </source>
</evidence>
<evidence type="ECO:0000256" key="1">
    <source>
        <dbReference type="ARBA" id="ARBA00004141"/>
    </source>
</evidence>
<evidence type="ECO:0000256" key="2">
    <source>
        <dbReference type="ARBA" id="ARBA00006375"/>
    </source>
</evidence>
<dbReference type="InterPro" id="IPR023395">
    <property type="entry name" value="MCP_dom_sf"/>
</dbReference>
<dbReference type="HOGENOM" id="CLU_015166_14_1_1"/>
<evidence type="ECO:0000256" key="3">
    <source>
        <dbReference type="ARBA" id="ARBA00022448"/>
    </source>
</evidence>
<evidence type="ECO:0000256" key="6">
    <source>
        <dbReference type="ARBA" id="ARBA00022989"/>
    </source>
</evidence>
<comment type="similarity">
    <text evidence="2 9">Belongs to the mitochondrial carrier (TC 2.A.29) family.</text>
</comment>
<evidence type="ECO:0000256" key="5">
    <source>
        <dbReference type="ARBA" id="ARBA00022737"/>
    </source>
</evidence>
<dbReference type="EMBL" id="DS235088">
    <property type="protein sequence ID" value="EEB11640.1"/>
    <property type="molecule type" value="Genomic_DNA"/>
</dbReference>
<dbReference type="RefSeq" id="XP_002424378.1">
    <property type="nucleotide sequence ID" value="XM_002424333.1"/>
</dbReference>
<evidence type="ECO:0000256" key="4">
    <source>
        <dbReference type="ARBA" id="ARBA00022692"/>
    </source>
</evidence>
<dbReference type="Proteomes" id="UP000009046">
    <property type="component" value="Unassembled WGS sequence"/>
</dbReference>
<dbReference type="InParanoid" id="E0VE34"/>
<dbReference type="Gene3D" id="1.50.40.10">
    <property type="entry name" value="Mitochondrial carrier domain"/>
    <property type="match status" value="1"/>
</dbReference>
<feature type="repeat" description="Solcar" evidence="8">
    <location>
        <begin position="206"/>
        <end position="295"/>
    </location>
</feature>
<name>E0VE34_PEDHC</name>
<reference evidence="11" key="3">
    <citation type="submission" date="2021-02" db="UniProtKB">
        <authorList>
            <consortium name="EnsemblMetazoa"/>
        </authorList>
    </citation>
    <scope>IDENTIFICATION</scope>
    <source>
        <strain evidence="11">USDA</strain>
    </source>
</reference>
<reference evidence="10" key="1">
    <citation type="submission" date="2007-04" db="EMBL/GenBank/DDBJ databases">
        <title>Annotation of Pediculus humanus corporis strain USDA.</title>
        <authorList>
            <person name="Kirkness E."/>
            <person name="Hannick L."/>
            <person name="Hass B."/>
            <person name="Bruggner R."/>
            <person name="Lawson D."/>
            <person name="Bidwell S."/>
            <person name="Joardar V."/>
            <person name="Caler E."/>
            <person name="Walenz B."/>
            <person name="Inman J."/>
            <person name="Schobel S."/>
            <person name="Galinsky K."/>
            <person name="Amedeo P."/>
            <person name="Strausberg R."/>
        </authorList>
    </citation>
    <scope>NUCLEOTIDE SEQUENCE</scope>
    <source>
        <strain evidence="10">USDA</strain>
    </source>
</reference>
<comment type="subcellular location">
    <subcellularLocation>
        <location evidence="1">Membrane</location>
        <topology evidence="1">Multi-pass membrane protein</topology>
    </subcellularLocation>
</comment>
<reference evidence="10" key="2">
    <citation type="submission" date="2007-04" db="EMBL/GenBank/DDBJ databases">
        <title>The genome of the human body louse.</title>
        <authorList>
            <consortium name="The Human Body Louse Genome Consortium"/>
            <person name="Kirkness E."/>
            <person name="Walenz B."/>
            <person name="Hass B."/>
            <person name="Bruggner R."/>
            <person name="Strausberg R."/>
        </authorList>
    </citation>
    <scope>NUCLEOTIDE SEQUENCE</scope>
    <source>
        <strain evidence="10">USDA</strain>
    </source>
</reference>
<dbReference type="KEGG" id="phu:Phum_PHUM128030"/>
<dbReference type="OMA" id="HIICSIW"/>
<dbReference type="GO" id="GO:0016020">
    <property type="term" value="C:membrane"/>
    <property type="evidence" value="ECO:0007669"/>
    <property type="project" value="UniProtKB-SubCell"/>
</dbReference>
<keyword evidence="5" id="KW-0677">Repeat</keyword>
<feature type="repeat" description="Solcar" evidence="8">
    <location>
        <begin position="12"/>
        <end position="97"/>
    </location>
</feature>
<feature type="repeat" description="Solcar" evidence="8">
    <location>
        <begin position="106"/>
        <end position="197"/>
    </location>
</feature>
<keyword evidence="3 9" id="KW-0813">Transport</keyword>
<evidence type="ECO:0000256" key="9">
    <source>
        <dbReference type="RuleBase" id="RU000488"/>
    </source>
</evidence>
<dbReference type="OrthoDB" id="448427at2759"/>
<dbReference type="InterPro" id="IPR018108">
    <property type="entry name" value="MCP_transmembrane"/>
</dbReference>
<dbReference type="PANTHER" id="PTHR45618">
    <property type="entry name" value="MITOCHONDRIAL DICARBOXYLATE CARRIER-RELATED"/>
    <property type="match status" value="1"/>
</dbReference>
<dbReference type="STRING" id="121224.E0VE34"/>
<organism>
    <name type="scientific">Pediculus humanus subsp. corporis</name>
    <name type="common">Body louse</name>
    <dbReference type="NCBI Taxonomy" id="121224"/>
    <lineage>
        <taxon>Eukaryota</taxon>
        <taxon>Metazoa</taxon>
        <taxon>Ecdysozoa</taxon>
        <taxon>Arthropoda</taxon>
        <taxon>Hexapoda</taxon>
        <taxon>Insecta</taxon>
        <taxon>Pterygota</taxon>
        <taxon>Neoptera</taxon>
        <taxon>Paraneoptera</taxon>
        <taxon>Psocodea</taxon>
        <taxon>Troctomorpha</taxon>
        <taxon>Phthiraptera</taxon>
        <taxon>Anoplura</taxon>
        <taxon>Pediculidae</taxon>
        <taxon>Pediculus</taxon>
    </lineage>
</organism>
<keyword evidence="12" id="KW-1185">Reference proteome</keyword>
<dbReference type="EMBL" id="AAZO01001496">
    <property type="status" value="NOT_ANNOTATED_CDS"/>
    <property type="molecule type" value="Genomic_DNA"/>
</dbReference>
<keyword evidence="4 8" id="KW-0812">Transmembrane</keyword>
<dbReference type="AlphaFoldDB" id="E0VE34"/>
<dbReference type="CTD" id="8233943"/>
<dbReference type="EnsemblMetazoa" id="PHUM128030-RA">
    <property type="protein sequence ID" value="PHUM128030-PA"/>
    <property type="gene ID" value="PHUM128030"/>
</dbReference>
<keyword evidence="6" id="KW-1133">Transmembrane helix</keyword>
<dbReference type="GeneID" id="8233943"/>
<proteinExistence type="inferred from homology"/>
<sequence length="309" mass="33924">MTSIDKKIPSYVRFAIAGLSGGGASFISHPFDLVKYRMQLSGKGGSEKIHKTSVHAVYNIASQEGILAIYNGLSASVFRQLTLTMTRLGLYSVIVDKYTAADGTPPPITVQILTGLLSGAVGAFVGNPADIALVRMSSDGAYPPEKRRKYKHVFNAISRIINEEGASALLTGVKPAMLRCMVLNVTQIVLYKNTKIILLRTGAFHDNLLLHIICSIWTAMISSIATAPIDITKTRIMSMKMIDGKPEYSNMVDVWMKIIKQEGFFSLWKGITPTFARTLPNNFAIFIFLEIFTKAYKTIVLGDKSNTGF</sequence>
<dbReference type="eggNOG" id="KOG0759">
    <property type="taxonomic scope" value="Eukaryota"/>
</dbReference>
<dbReference type="InterPro" id="IPR050391">
    <property type="entry name" value="Mito_Metabolite_Transporter"/>
</dbReference>
<evidence type="ECO:0000256" key="8">
    <source>
        <dbReference type="PROSITE-ProRule" id="PRU00282"/>
    </source>
</evidence>
<protein>
    <submittedName>
        <fullName evidence="10 11">2-oxoglutarate/malate carrier protein, putative</fullName>
    </submittedName>
</protein>
<dbReference type="SUPFAM" id="SSF103506">
    <property type="entry name" value="Mitochondrial carrier"/>
    <property type="match status" value="1"/>
</dbReference>
<evidence type="ECO:0000313" key="12">
    <source>
        <dbReference type="Proteomes" id="UP000009046"/>
    </source>
</evidence>